<keyword evidence="3 6" id="KW-0812">Transmembrane</keyword>
<evidence type="ECO:0000256" key="3">
    <source>
        <dbReference type="ARBA" id="ARBA00022692"/>
    </source>
</evidence>
<dbReference type="PROSITE" id="PS50850">
    <property type="entry name" value="MFS"/>
    <property type="match status" value="1"/>
</dbReference>
<keyword evidence="2" id="KW-0813">Transport</keyword>
<evidence type="ECO:0000256" key="5">
    <source>
        <dbReference type="ARBA" id="ARBA00023136"/>
    </source>
</evidence>
<feature type="transmembrane region" description="Helical" evidence="6">
    <location>
        <begin position="52"/>
        <end position="81"/>
    </location>
</feature>
<proteinExistence type="predicted"/>
<protein>
    <recommendedName>
        <fullName evidence="7">Major facilitator superfamily (MFS) profile domain-containing protein</fullName>
    </recommendedName>
</protein>
<dbReference type="Proteomes" id="UP001244341">
    <property type="component" value="Chromosome 4b"/>
</dbReference>
<keyword evidence="9" id="KW-1185">Reference proteome</keyword>
<dbReference type="InterPro" id="IPR036259">
    <property type="entry name" value="MFS_trans_sf"/>
</dbReference>
<feature type="transmembrane region" description="Helical" evidence="6">
    <location>
        <begin position="138"/>
        <end position="158"/>
    </location>
</feature>
<evidence type="ECO:0000256" key="4">
    <source>
        <dbReference type="ARBA" id="ARBA00022989"/>
    </source>
</evidence>
<dbReference type="PANTHER" id="PTHR23502:SF132">
    <property type="entry name" value="POLYAMINE TRANSPORTER 2-RELATED"/>
    <property type="match status" value="1"/>
</dbReference>
<evidence type="ECO:0000256" key="6">
    <source>
        <dbReference type="SAM" id="Phobius"/>
    </source>
</evidence>
<feature type="transmembrane region" description="Helical" evidence="6">
    <location>
        <begin position="112"/>
        <end position="132"/>
    </location>
</feature>
<keyword evidence="5 6" id="KW-0472">Membrane</keyword>
<keyword evidence="4 6" id="KW-1133">Transmembrane helix</keyword>
<feature type="transmembrane region" description="Helical" evidence="6">
    <location>
        <begin position="24"/>
        <end position="45"/>
    </location>
</feature>
<accession>A0ABY8TXB4</accession>
<evidence type="ECO:0000256" key="2">
    <source>
        <dbReference type="ARBA" id="ARBA00022448"/>
    </source>
</evidence>
<dbReference type="SUPFAM" id="SSF103473">
    <property type="entry name" value="MFS general substrate transporter"/>
    <property type="match status" value="1"/>
</dbReference>
<sequence>MTATIYLPALQAVGQELQAAAGPVAATVALYMLAVGIGCLCWGPVADRFGRFITYVIGGVLFLGASVGCLCAPSTNILLVFRALQGLAAASFQTTGLSVIADLYGPGTRGQAIHCFLLPMLLGPMLGAALGGALSQRWGWRCCFILLVAADGLMLPLLMTMVPETHQFFVVRRLRATNPEAARHLAEAEAIMAQPPVFSAPWVPLKHLFDGVNFMYVLAAAMTFGFMFASLTGTMFGATFAGAVLGEPIDAATAAA</sequence>
<evidence type="ECO:0000313" key="8">
    <source>
        <dbReference type="EMBL" id="WIA13766.1"/>
    </source>
</evidence>
<evidence type="ECO:0000259" key="7">
    <source>
        <dbReference type="PROSITE" id="PS50850"/>
    </source>
</evidence>
<comment type="subcellular location">
    <subcellularLocation>
        <location evidence="1">Membrane</location>
        <topology evidence="1">Multi-pass membrane protein</topology>
    </subcellularLocation>
</comment>
<dbReference type="Pfam" id="PF07690">
    <property type="entry name" value="MFS_1"/>
    <property type="match status" value="1"/>
</dbReference>
<evidence type="ECO:0000313" key="9">
    <source>
        <dbReference type="Proteomes" id="UP001244341"/>
    </source>
</evidence>
<gene>
    <name evidence="8" type="ORF">OEZ85_007316</name>
</gene>
<evidence type="ECO:0000256" key="1">
    <source>
        <dbReference type="ARBA" id="ARBA00004141"/>
    </source>
</evidence>
<organism evidence="8 9">
    <name type="scientific">Tetradesmus obliquus</name>
    <name type="common">Green alga</name>
    <name type="synonym">Acutodesmus obliquus</name>
    <dbReference type="NCBI Taxonomy" id="3088"/>
    <lineage>
        <taxon>Eukaryota</taxon>
        <taxon>Viridiplantae</taxon>
        <taxon>Chlorophyta</taxon>
        <taxon>core chlorophytes</taxon>
        <taxon>Chlorophyceae</taxon>
        <taxon>CS clade</taxon>
        <taxon>Sphaeropleales</taxon>
        <taxon>Scenedesmaceae</taxon>
        <taxon>Tetradesmus</taxon>
    </lineage>
</organism>
<dbReference type="InterPro" id="IPR020846">
    <property type="entry name" value="MFS_dom"/>
</dbReference>
<dbReference type="Gene3D" id="1.20.1720.10">
    <property type="entry name" value="Multidrug resistance protein D"/>
    <property type="match status" value="1"/>
</dbReference>
<dbReference type="PANTHER" id="PTHR23502">
    <property type="entry name" value="MAJOR FACILITATOR SUPERFAMILY"/>
    <property type="match status" value="1"/>
</dbReference>
<reference evidence="8 9" key="1">
    <citation type="submission" date="2023-05" db="EMBL/GenBank/DDBJ databases">
        <title>A 100% complete, gapless, phased diploid assembly of the Scenedesmus obliquus UTEX 3031 genome.</title>
        <authorList>
            <person name="Biondi T.C."/>
            <person name="Hanschen E.R."/>
            <person name="Kwon T."/>
            <person name="Eng W."/>
            <person name="Kruse C.P.S."/>
            <person name="Koehler S.I."/>
            <person name="Kunde Y."/>
            <person name="Gleasner C.D."/>
            <person name="You Mak K.T."/>
            <person name="Polle J."/>
            <person name="Hovde B.T."/>
            <person name="Starkenburg S.R."/>
        </authorList>
    </citation>
    <scope>NUCLEOTIDE SEQUENCE [LARGE SCALE GENOMIC DNA]</scope>
    <source>
        <strain evidence="8 9">DOE0152z</strain>
    </source>
</reference>
<feature type="transmembrane region" description="Helical" evidence="6">
    <location>
        <begin position="214"/>
        <end position="238"/>
    </location>
</feature>
<feature type="domain" description="Major facilitator superfamily (MFS) profile" evidence="7">
    <location>
        <begin position="1"/>
        <end position="256"/>
    </location>
</feature>
<name>A0ABY8TXB4_TETOB</name>
<feature type="transmembrane region" description="Helical" evidence="6">
    <location>
        <begin position="87"/>
        <end position="105"/>
    </location>
</feature>
<dbReference type="EMBL" id="CP126211">
    <property type="protein sequence ID" value="WIA13766.1"/>
    <property type="molecule type" value="Genomic_DNA"/>
</dbReference>
<dbReference type="InterPro" id="IPR011701">
    <property type="entry name" value="MFS"/>
</dbReference>